<comment type="caution">
    <text evidence="8">The sequence shown here is derived from an EMBL/GenBank/DDBJ whole genome shotgun (WGS) entry which is preliminary data.</text>
</comment>
<organism evidence="8 9">
    <name type="scientific">Dermacoccus abyssi</name>
    <dbReference type="NCBI Taxonomy" id="322596"/>
    <lineage>
        <taxon>Bacteria</taxon>
        <taxon>Bacillati</taxon>
        <taxon>Actinomycetota</taxon>
        <taxon>Actinomycetes</taxon>
        <taxon>Micrococcales</taxon>
        <taxon>Dermacoccaceae</taxon>
        <taxon>Dermacoccus</taxon>
    </lineage>
</organism>
<feature type="site" description="Positions MEP for the nucleophilic attack" evidence="7">
    <location>
        <position position="159"/>
    </location>
</feature>
<dbReference type="EC" id="2.7.7.60" evidence="7"/>
<dbReference type="InterPro" id="IPR034683">
    <property type="entry name" value="IspD/TarI"/>
</dbReference>
<dbReference type="InterPro" id="IPR050088">
    <property type="entry name" value="IspD/TarI_cytidylyltransf_bact"/>
</dbReference>
<reference evidence="8 9" key="1">
    <citation type="submission" date="2018-08" db="EMBL/GenBank/DDBJ databases">
        <title>Whole genome sequence analysis of Dermacoccus abyssi bacteria isolated from Deep Mariana trench Micromonospora spp reveals genes involved in the environmental adaptation and production of secondary metabolites.</title>
        <authorList>
            <person name="Abdel-Mageed W.M."/>
            <person name="Lehri B."/>
            <person name="Nouioui I."/>
            <person name="Goodfellow I."/>
            <person name="Jaspars M."/>
            <person name="Karlyshev A."/>
        </authorList>
    </citation>
    <scope>NUCLEOTIDE SEQUENCE [LARGE SCALE GENOMIC DNA]</scope>
    <source>
        <strain evidence="8 9">MT1.1</strain>
    </source>
</reference>
<feature type="site" description="Positions MEP for the nucleophilic attack" evidence="7">
    <location>
        <position position="211"/>
    </location>
</feature>
<evidence type="ECO:0000256" key="1">
    <source>
        <dbReference type="ARBA" id="ARBA00001282"/>
    </source>
</evidence>
<evidence type="ECO:0000256" key="6">
    <source>
        <dbReference type="ARBA" id="ARBA00023229"/>
    </source>
</evidence>
<dbReference type="SUPFAM" id="SSF53448">
    <property type="entry name" value="Nucleotide-diphospho-sugar transferases"/>
    <property type="match status" value="1"/>
</dbReference>
<dbReference type="InterPro" id="IPR029044">
    <property type="entry name" value="Nucleotide-diphossugar_trans"/>
</dbReference>
<evidence type="ECO:0000313" key="8">
    <source>
        <dbReference type="EMBL" id="RHW45779.1"/>
    </source>
</evidence>
<dbReference type="PROSITE" id="PS01295">
    <property type="entry name" value="ISPD"/>
    <property type="match status" value="1"/>
</dbReference>
<dbReference type="AlphaFoldDB" id="A0A417Z5V3"/>
<keyword evidence="4 7" id="KW-0808">Transferase</keyword>
<keyword evidence="5 7" id="KW-0548">Nucleotidyltransferase</keyword>
<sequence>MNAGAVLVAAGLGTRLGAGKPKALVTLGGTPLVTHAVRRLVATGGVSHVVVVVPASHEDEFADVLSEFADGDVPVEIVAGGAERSDSVRCGLRALDRECDIVLVHDAARCLAPPSLVARVLAALDDGADAVVPGVAVVDTIKLVEAREAQTVVASTPARAALRAIQTPQGFRRSALLAAHACGADATDDAALVELAGADVVVVAGDDLALKVTTPLDMVLAEHLLAADDAVAGEVTDTHPRGQS</sequence>
<dbReference type="Pfam" id="PF01128">
    <property type="entry name" value="IspD"/>
    <property type="match status" value="1"/>
</dbReference>
<name>A0A417Z5V3_9MICO</name>
<dbReference type="FunFam" id="3.90.550.10:FF:000003">
    <property type="entry name" value="2-C-methyl-D-erythritol 4-phosphate cytidylyltransferase"/>
    <property type="match status" value="1"/>
</dbReference>
<comment type="catalytic activity">
    <reaction evidence="1 7">
        <text>2-C-methyl-D-erythritol 4-phosphate + CTP + H(+) = 4-CDP-2-C-methyl-D-erythritol + diphosphate</text>
        <dbReference type="Rhea" id="RHEA:13429"/>
        <dbReference type="ChEBI" id="CHEBI:15378"/>
        <dbReference type="ChEBI" id="CHEBI:33019"/>
        <dbReference type="ChEBI" id="CHEBI:37563"/>
        <dbReference type="ChEBI" id="CHEBI:57823"/>
        <dbReference type="ChEBI" id="CHEBI:58262"/>
        <dbReference type="EC" id="2.7.7.60"/>
    </reaction>
</comment>
<evidence type="ECO:0000256" key="2">
    <source>
        <dbReference type="ARBA" id="ARBA00004787"/>
    </source>
</evidence>
<feature type="site" description="Transition state stabilizer" evidence="7">
    <location>
        <position position="15"/>
    </location>
</feature>
<dbReference type="PANTHER" id="PTHR32125:SF4">
    <property type="entry name" value="2-C-METHYL-D-ERYTHRITOL 4-PHOSPHATE CYTIDYLYLTRANSFERASE, CHLOROPLASTIC"/>
    <property type="match status" value="1"/>
</dbReference>
<comment type="similarity">
    <text evidence="3 7">Belongs to the IspD/TarI cytidylyltransferase family. IspD subfamily.</text>
</comment>
<dbReference type="Proteomes" id="UP000285376">
    <property type="component" value="Unassembled WGS sequence"/>
</dbReference>
<dbReference type="InterPro" id="IPR018294">
    <property type="entry name" value="ISPD_synthase_CS"/>
</dbReference>
<dbReference type="EMBL" id="QWLM01000008">
    <property type="protein sequence ID" value="RHW45779.1"/>
    <property type="molecule type" value="Genomic_DNA"/>
</dbReference>
<dbReference type="GO" id="GO:0050518">
    <property type="term" value="F:2-C-methyl-D-erythritol 4-phosphate cytidylyltransferase activity"/>
    <property type="evidence" value="ECO:0007669"/>
    <property type="project" value="UniProtKB-UniRule"/>
</dbReference>
<dbReference type="HAMAP" id="MF_00108">
    <property type="entry name" value="IspD"/>
    <property type="match status" value="1"/>
</dbReference>
<gene>
    <name evidence="7" type="primary">ispD</name>
    <name evidence="8" type="ORF">D1832_08415</name>
</gene>
<protein>
    <recommendedName>
        <fullName evidence="7">2-C-methyl-D-erythritol 4-phosphate cytidylyltransferase</fullName>
        <ecNumber evidence="7">2.7.7.60</ecNumber>
    </recommendedName>
    <alternativeName>
        <fullName evidence="7">4-diphosphocytidyl-2C-methyl-D-erythritol synthase</fullName>
    </alternativeName>
    <alternativeName>
        <fullName evidence="7">MEP cytidylyltransferase</fullName>
        <shortName evidence="7">MCT</shortName>
    </alternativeName>
</protein>
<dbReference type="UniPathway" id="UPA00056">
    <property type="reaction ID" value="UER00093"/>
</dbReference>
<keyword evidence="6 7" id="KW-0414">Isoprene biosynthesis</keyword>
<dbReference type="NCBIfam" id="TIGR00453">
    <property type="entry name" value="ispD"/>
    <property type="match status" value="1"/>
</dbReference>
<evidence type="ECO:0000256" key="5">
    <source>
        <dbReference type="ARBA" id="ARBA00022695"/>
    </source>
</evidence>
<evidence type="ECO:0000256" key="3">
    <source>
        <dbReference type="ARBA" id="ARBA00009789"/>
    </source>
</evidence>
<comment type="pathway">
    <text evidence="2 7">Isoprenoid biosynthesis; isopentenyl diphosphate biosynthesis via DXP pathway; isopentenyl diphosphate from 1-deoxy-D-xylulose 5-phosphate: step 2/6.</text>
</comment>
<comment type="function">
    <text evidence="7">Catalyzes the formation of 4-diphosphocytidyl-2-C-methyl-D-erythritol from CTP and 2-C-methyl-D-erythritol 4-phosphate (MEP).</text>
</comment>
<accession>A0A417Z5V3</accession>
<proteinExistence type="inferred from homology"/>
<evidence type="ECO:0000313" key="9">
    <source>
        <dbReference type="Proteomes" id="UP000285376"/>
    </source>
</evidence>
<feature type="site" description="Transition state stabilizer" evidence="7">
    <location>
        <position position="22"/>
    </location>
</feature>
<evidence type="ECO:0000256" key="7">
    <source>
        <dbReference type="HAMAP-Rule" id="MF_00108"/>
    </source>
</evidence>
<dbReference type="CDD" id="cd02516">
    <property type="entry name" value="CDP-ME_synthetase"/>
    <property type="match status" value="1"/>
</dbReference>
<evidence type="ECO:0000256" key="4">
    <source>
        <dbReference type="ARBA" id="ARBA00022679"/>
    </source>
</evidence>
<dbReference type="Gene3D" id="3.90.550.10">
    <property type="entry name" value="Spore Coat Polysaccharide Biosynthesis Protein SpsA, Chain A"/>
    <property type="match status" value="1"/>
</dbReference>
<dbReference type="InterPro" id="IPR001228">
    <property type="entry name" value="IspD"/>
</dbReference>
<dbReference type="PANTHER" id="PTHR32125">
    <property type="entry name" value="2-C-METHYL-D-ERYTHRITOL 4-PHOSPHATE CYTIDYLYLTRANSFERASE, CHLOROPLASTIC"/>
    <property type="match status" value="1"/>
</dbReference>
<dbReference type="GO" id="GO:0019288">
    <property type="term" value="P:isopentenyl diphosphate biosynthetic process, methylerythritol 4-phosphate pathway"/>
    <property type="evidence" value="ECO:0007669"/>
    <property type="project" value="UniProtKB-UniRule"/>
</dbReference>